<dbReference type="Gene3D" id="3.40.50.1820">
    <property type="entry name" value="alpha/beta hydrolase"/>
    <property type="match status" value="1"/>
</dbReference>
<feature type="domain" description="Peptidase S9 prolyl oligopeptidase catalytic" evidence="1">
    <location>
        <begin position="101"/>
        <end position="254"/>
    </location>
</feature>
<dbReference type="GO" id="GO:0006508">
    <property type="term" value="P:proteolysis"/>
    <property type="evidence" value="ECO:0007669"/>
    <property type="project" value="InterPro"/>
</dbReference>
<proteinExistence type="predicted"/>
<dbReference type="EMBL" id="CP025544">
    <property type="protein sequence ID" value="AXK60317.1"/>
    <property type="molecule type" value="Genomic_DNA"/>
</dbReference>
<dbReference type="InterPro" id="IPR029058">
    <property type="entry name" value="AB_hydrolase_fold"/>
</dbReference>
<evidence type="ECO:0000259" key="1">
    <source>
        <dbReference type="Pfam" id="PF00326"/>
    </source>
</evidence>
<dbReference type="Pfam" id="PF00326">
    <property type="entry name" value="Peptidase_S9"/>
    <property type="match status" value="1"/>
</dbReference>
<dbReference type="SUPFAM" id="SSF53474">
    <property type="entry name" value="alpha/beta-Hydrolases"/>
    <property type="match status" value="1"/>
</dbReference>
<dbReference type="Proteomes" id="UP000254834">
    <property type="component" value="Chromosome"/>
</dbReference>
<evidence type="ECO:0000313" key="3">
    <source>
        <dbReference type="Proteomes" id="UP000254834"/>
    </source>
</evidence>
<name>A0A345ZAK0_9BACT</name>
<evidence type="ECO:0000313" key="2">
    <source>
        <dbReference type="EMBL" id="AXK60317.1"/>
    </source>
</evidence>
<accession>A0A345ZAK0</accession>
<dbReference type="KEGG" id="cdes:C0J27_00935"/>
<protein>
    <recommendedName>
        <fullName evidence="1">Peptidase S9 prolyl oligopeptidase catalytic domain-containing protein</fullName>
    </recommendedName>
</protein>
<dbReference type="GO" id="GO:0008236">
    <property type="term" value="F:serine-type peptidase activity"/>
    <property type="evidence" value="ECO:0007669"/>
    <property type="project" value="InterPro"/>
</dbReference>
<reference evidence="2 3" key="1">
    <citation type="submission" date="2017-12" db="EMBL/GenBank/DDBJ databases">
        <title>Chromulinavorax destructans is a abundant pathogen of dominant heterotrophic picoflagllates.</title>
        <authorList>
            <person name="Deeg C.M."/>
            <person name="Zimmer M."/>
            <person name="Suttle C.A."/>
        </authorList>
    </citation>
    <scope>NUCLEOTIDE SEQUENCE [LARGE SCALE GENOMIC DNA]</scope>
    <source>
        <strain evidence="2 3">SeV1</strain>
    </source>
</reference>
<organism evidence="2 3">
    <name type="scientific">Candidatus Chromulinivorax destructor</name>
    <dbReference type="NCBI Taxonomy" id="2066483"/>
    <lineage>
        <taxon>Bacteria</taxon>
        <taxon>Candidatus Babelota</taxon>
        <taxon>Candidatus Babeliae</taxon>
        <taxon>Candidatus Babeliales</taxon>
        <taxon>Candidatus Chromulinivoraceae</taxon>
        <taxon>Candidatus Chromulinivorax</taxon>
    </lineage>
</organism>
<dbReference type="AlphaFoldDB" id="A0A345ZAK0"/>
<keyword evidence="3" id="KW-1185">Reference proteome</keyword>
<dbReference type="InterPro" id="IPR001375">
    <property type="entry name" value="Peptidase_S9_cat"/>
</dbReference>
<sequence>MFIIFIMISSAACAHQPITLFCHGIVDTSKQADRYTNGLQEPKKSFDFPDAAIPEGYNLNNLIFTACNFFGKPVNRNAMYMGHDQDIVTLEQQIKPDINYILYGVSRGGFAAITYLAEKNPENIQALIIDSAPANIISAVDEFQHAIGYKFAEDKKTQEYVFNYLFPAYVINSKPSVENIANITNKNLPVFIVHAKTDTRVHIRSAWQLYVAFLQAGFTSVYLIELDQGKHAYYMQGPDSEKYLQALHSFYKKHNFNYDSTFATIDNLEIFQPDIDDILKKITADKHDMQKNYEQQKSYNGIILSCLTIVTAAILIAQRNL</sequence>
<gene>
    <name evidence="2" type="ORF">C0J27_00935</name>
</gene>